<evidence type="ECO:0000313" key="2">
    <source>
        <dbReference type="EMBL" id="GIM78723.1"/>
    </source>
</evidence>
<keyword evidence="1" id="KW-1133">Transmembrane helix</keyword>
<name>A0A919SX94_9ACTN</name>
<keyword evidence="1" id="KW-0472">Membrane</keyword>
<dbReference type="RefSeq" id="WP_246595821.1">
    <property type="nucleotide sequence ID" value="NZ_BAABEA010000002.1"/>
</dbReference>
<evidence type="ECO:0000313" key="3">
    <source>
        <dbReference type="Proteomes" id="UP000681340"/>
    </source>
</evidence>
<gene>
    <name evidence="2" type="ORF">Aau02nite_82240</name>
</gene>
<comment type="caution">
    <text evidence="2">The sequence shown here is derived from an EMBL/GenBank/DDBJ whole genome shotgun (WGS) entry which is preliminary data.</text>
</comment>
<evidence type="ECO:0000256" key="1">
    <source>
        <dbReference type="SAM" id="Phobius"/>
    </source>
</evidence>
<dbReference type="AlphaFoldDB" id="A0A919SX94"/>
<dbReference type="EMBL" id="BOQL01000077">
    <property type="protein sequence ID" value="GIM78723.1"/>
    <property type="molecule type" value="Genomic_DNA"/>
</dbReference>
<proteinExistence type="predicted"/>
<organism evidence="2 3">
    <name type="scientific">Actinoplanes auranticolor</name>
    <dbReference type="NCBI Taxonomy" id="47988"/>
    <lineage>
        <taxon>Bacteria</taxon>
        <taxon>Bacillati</taxon>
        <taxon>Actinomycetota</taxon>
        <taxon>Actinomycetes</taxon>
        <taxon>Micromonosporales</taxon>
        <taxon>Micromonosporaceae</taxon>
        <taxon>Actinoplanes</taxon>
    </lineage>
</organism>
<feature type="transmembrane region" description="Helical" evidence="1">
    <location>
        <begin position="56"/>
        <end position="74"/>
    </location>
</feature>
<keyword evidence="3" id="KW-1185">Reference proteome</keyword>
<reference evidence="2" key="1">
    <citation type="submission" date="2021-03" db="EMBL/GenBank/DDBJ databases">
        <title>Whole genome shotgun sequence of Actinoplanes auranticolor NBRC 12245.</title>
        <authorList>
            <person name="Komaki H."/>
            <person name="Tamura T."/>
        </authorList>
    </citation>
    <scope>NUCLEOTIDE SEQUENCE</scope>
    <source>
        <strain evidence="2">NBRC 12245</strain>
    </source>
</reference>
<accession>A0A919SX94</accession>
<protein>
    <submittedName>
        <fullName evidence="2">Uncharacterized protein</fullName>
    </submittedName>
</protein>
<keyword evidence="1" id="KW-0812">Transmembrane</keyword>
<feature type="transmembrane region" description="Helical" evidence="1">
    <location>
        <begin position="80"/>
        <end position="102"/>
    </location>
</feature>
<dbReference type="Proteomes" id="UP000681340">
    <property type="component" value="Unassembled WGS sequence"/>
</dbReference>
<sequence>MTRIQSPFTCRLHTAAVQGVSASRLPPTDIVRRAMAGDPQPEDPAPPEGADAGWTAVGYLLGGMIVWGGAGWLVDRWLDLDFPAGLLVGLIGGGTAGVYLIVKRLGA</sequence>